<evidence type="ECO:0000313" key="4">
    <source>
        <dbReference type="Proteomes" id="UP000012042"/>
    </source>
</evidence>
<dbReference type="PATRIC" id="fig|1001583.3.peg.2322"/>
<reference evidence="3 4" key="1">
    <citation type="journal article" date="2013" name="PLoS ONE">
        <title>Genomic Analysis by Deep Sequencing of the Probiotic Lactobacillus brevis KB290 Harboring Nine Plasmids Reveals Genomic Stability.</title>
        <authorList>
            <person name="Fukao M."/>
            <person name="Oshima K."/>
            <person name="Morita H."/>
            <person name="Toh H."/>
            <person name="Suda W."/>
            <person name="Kim S.W."/>
            <person name="Suzuki S."/>
            <person name="Yakabe T."/>
            <person name="Hattori M."/>
            <person name="Yajima N."/>
        </authorList>
    </citation>
    <scope>NUCLEOTIDE SEQUENCE [LARGE SCALE GENOMIC DNA]</scope>
    <source>
        <strain evidence="3 4">KB290</strain>
    </source>
</reference>
<feature type="compositionally biased region" description="Low complexity" evidence="1">
    <location>
        <begin position="41"/>
        <end position="55"/>
    </location>
</feature>
<feature type="region of interest" description="Disordered" evidence="1">
    <location>
        <begin position="41"/>
        <end position="68"/>
    </location>
</feature>
<feature type="region of interest" description="Disordered" evidence="1">
    <location>
        <begin position="86"/>
        <end position="131"/>
    </location>
</feature>
<feature type="compositionally biased region" description="Low complexity" evidence="1">
    <location>
        <begin position="86"/>
        <end position="101"/>
    </location>
</feature>
<dbReference type="AlphaFoldDB" id="M5AGJ9"/>
<dbReference type="Proteomes" id="UP000012042">
    <property type="component" value="Chromosome"/>
</dbReference>
<dbReference type="EMBL" id="AP012167">
    <property type="protein sequence ID" value="BAN07974.1"/>
    <property type="molecule type" value="Genomic_DNA"/>
</dbReference>
<dbReference type="KEGG" id="lbk:LVISKB_2339"/>
<feature type="transmembrane region" description="Helical" evidence="2">
    <location>
        <begin position="20"/>
        <end position="40"/>
    </location>
</feature>
<evidence type="ECO:0000256" key="2">
    <source>
        <dbReference type="SAM" id="Phobius"/>
    </source>
</evidence>
<keyword evidence="2" id="KW-1133">Transmembrane helix</keyword>
<keyword evidence="2" id="KW-0812">Transmembrane</keyword>
<keyword evidence="2" id="KW-0472">Membrane</keyword>
<protein>
    <submittedName>
        <fullName evidence="3">Uncharacterized protein</fullName>
    </submittedName>
</protein>
<dbReference type="HOGENOM" id="CLU_2023730_0_0_9"/>
<proteinExistence type="predicted"/>
<evidence type="ECO:0000256" key="1">
    <source>
        <dbReference type="SAM" id="MobiDB-lite"/>
    </source>
</evidence>
<gene>
    <name evidence="3" type="ORF">LVISKB_2339</name>
</gene>
<feature type="compositionally biased region" description="Polar residues" evidence="1">
    <location>
        <begin position="102"/>
        <end position="131"/>
    </location>
</feature>
<evidence type="ECO:0000313" key="3">
    <source>
        <dbReference type="EMBL" id="BAN07974.1"/>
    </source>
</evidence>
<organism evidence="3 4">
    <name type="scientific">Levilactobacillus brevis KB290</name>
    <dbReference type="NCBI Taxonomy" id="1001583"/>
    <lineage>
        <taxon>Bacteria</taxon>
        <taxon>Bacillati</taxon>
        <taxon>Bacillota</taxon>
        <taxon>Bacilli</taxon>
        <taxon>Lactobacillales</taxon>
        <taxon>Lactobacillaceae</taxon>
        <taxon>Levilactobacillus</taxon>
    </lineage>
</organism>
<accession>M5AGJ9</accession>
<sequence length="131" mass="13199">MSLSGGELSMERGWKRHQRLWLFSGVLVFGVGLTVLPAAADGVDTAPPATTADAVSTPISHATNSDVTTDQSVTVADSVTHHVSTTGAAVAPTNAAANDVTSRPTATVTGSDSTTVPVNKSPTTSTAPLAQ</sequence>
<feature type="compositionally biased region" description="Polar residues" evidence="1">
    <location>
        <begin position="57"/>
        <end position="68"/>
    </location>
</feature>
<name>M5AGJ9_LEVBR</name>